<keyword evidence="3" id="KW-1185">Reference proteome</keyword>
<comment type="similarity">
    <text evidence="1">Belongs to the short-chain dehydrogenases/reductases (SDR) family.</text>
</comment>
<dbReference type="Proteomes" id="UP000838748">
    <property type="component" value="Unassembled WGS sequence"/>
</dbReference>
<comment type="caution">
    <text evidence="2">The sequence shown here is derived from an EMBL/GenBank/DDBJ whole genome shotgun (WGS) entry which is preliminary data.</text>
</comment>
<dbReference type="InterPro" id="IPR002347">
    <property type="entry name" value="SDR_fam"/>
</dbReference>
<keyword evidence="2" id="KW-0560">Oxidoreductase</keyword>
<organism evidence="2 3">
    <name type="scientific">Vibrio marisflavi CECT 7928</name>
    <dbReference type="NCBI Taxonomy" id="634439"/>
    <lineage>
        <taxon>Bacteria</taxon>
        <taxon>Pseudomonadati</taxon>
        <taxon>Pseudomonadota</taxon>
        <taxon>Gammaproteobacteria</taxon>
        <taxon>Vibrionales</taxon>
        <taxon>Vibrionaceae</taxon>
        <taxon>Vibrio</taxon>
    </lineage>
</organism>
<dbReference type="RefSeq" id="WP_237360273.1">
    <property type="nucleotide sequence ID" value="NZ_CAKLDM010000001.1"/>
</dbReference>
<accession>A0ABN8E243</accession>
<dbReference type="InterPro" id="IPR036291">
    <property type="entry name" value="NAD(P)-bd_dom_sf"/>
</dbReference>
<evidence type="ECO:0000313" key="3">
    <source>
        <dbReference type="Proteomes" id="UP000838748"/>
    </source>
</evidence>
<dbReference type="PRINTS" id="PR00081">
    <property type="entry name" value="GDHRDH"/>
</dbReference>
<dbReference type="PANTHER" id="PTHR42879">
    <property type="entry name" value="3-OXOACYL-(ACYL-CARRIER-PROTEIN) REDUCTASE"/>
    <property type="match status" value="1"/>
</dbReference>
<sequence length="250" mass="27081">MKRTLITCANSGIGAEIARRVSGNDKLLLASRDLNKLAKLAANLEASSELYQLDFFDSASVEQCTSQIIQQGKVDNLVLILPRVAPSNKVFPSEQDWLKLFNNYFVKPLSLLKGLVEREALNNGAKVVLISGLSTKSAMSHYAMNNCLRNAWLGQAKTMALALGEKGISVNTLSLGGVMTKAYTDKLKGKAEQAGVPFEELMQDEVSNIPLKKYASVEEVADAVLSLLGPLANHMTGQNILLDGGFFKGY</sequence>
<dbReference type="EMBL" id="CAKLDM010000001">
    <property type="protein sequence ID" value="CAH0537061.1"/>
    <property type="molecule type" value="Genomic_DNA"/>
</dbReference>
<reference evidence="2" key="1">
    <citation type="submission" date="2021-11" db="EMBL/GenBank/DDBJ databases">
        <authorList>
            <person name="Rodrigo-Torres L."/>
            <person name="Arahal R. D."/>
            <person name="Lucena T."/>
        </authorList>
    </citation>
    <scope>NUCLEOTIDE SEQUENCE</scope>
    <source>
        <strain evidence="2">CECT 7928</strain>
    </source>
</reference>
<dbReference type="SUPFAM" id="SSF51735">
    <property type="entry name" value="NAD(P)-binding Rossmann-fold domains"/>
    <property type="match status" value="1"/>
</dbReference>
<gene>
    <name evidence="2" type="primary">fabG_3</name>
    <name evidence="2" type="ORF">VMF7928_00897</name>
</gene>
<dbReference type="GO" id="GO:0004316">
    <property type="term" value="F:3-oxoacyl-[acyl-carrier-protein] reductase (NADPH) activity"/>
    <property type="evidence" value="ECO:0007669"/>
    <property type="project" value="UniProtKB-EC"/>
</dbReference>
<evidence type="ECO:0000256" key="1">
    <source>
        <dbReference type="ARBA" id="ARBA00006484"/>
    </source>
</evidence>
<dbReference type="InterPro" id="IPR050259">
    <property type="entry name" value="SDR"/>
</dbReference>
<dbReference type="PANTHER" id="PTHR42879:SF6">
    <property type="entry name" value="NADPH-DEPENDENT REDUCTASE BACG"/>
    <property type="match status" value="1"/>
</dbReference>
<evidence type="ECO:0000313" key="2">
    <source>
        <dbReference type="EMBL" id="CAH0537061.1"/>
    </source>
</evidence>
<name>A0ABN8E243_9VIBR</name>
<dbReference type="EC" id="1.1.1.100" evidence="2"/>
<dbReference type="Pfam" id="PF13561">
    <property type="entry name" value="adh_short_C2"/>
    <property type="match status" value="1"/>
</dbReference>
<proteinExistence type="inferred from homology"/>
<dbReference type="Gene3D" id="3.40.50.720">
    <property type="entry name" value="NAD(P)-binding Rossmann-like Domain"/>
    <property type="match status" value="1"/>
</dbReference>
<protein>
    <submittedName>
        <fullName evidence="2">3-oxoacyl-[acyl-carrier-protein] reductase FabG</fullName>
        <ecNumber evidence="2">1.1.1.100</ecNumber>
    </submittedName>
</protein>